<dbReference type="PANTHER" id="PTHR11851">
    <property type="entry name" value="METALLOPROTEASE"/>
    <property type="match status" value="1"/>
</dbReference>
<dbReference type="Pfam" id="PF00675">
    <property type="entry name" value="Peptidase_M16"/>
    <property type="match status" value="1"/>
</dbReference>
<sequence>MLSGMLRSSTRVLRKLCGLEPAAAAAARRLSAAEASATSPSASARDNSLLRPLPGLDLPPPLPDNLGRSPTRITTLPCGIRVATEDVPGPSACIGFFINSGSIYESGETIGVSYMLEKMAFKDTKHRRHRNLVHELELAGGNVGASCAREQMVYSYDTLKGYMPEAIEILIDCMRNPLFLQEEVERQLVLAREEVQNLQKNPERFLHEQLNLVGFSGAIANPLIPPEDALARINGKTIQKFYHENYTADRVVLAASGVDHERLLNYSEFLLHDWHTGSPVEKTKSTYVGGDSRHRADSDTTHVALAFEVPGGWLQERDATIMTVIQTLMGGGGSFSSGGPGKGMHSRLYLRVLNKYHAVQSFSAFSNENYTADRVVLAASGVDHERLLNYSEFLLHDWHTGSPVEKTKSTYVGGDSRHRADSDTTHVALAFEVPGGWLQERDATIMTVIQTLMGGGGSFSSGGPGKGMHSRLYLRVLNKYHAVQSFSAFSNVYDNTGLFGIYMTTSSDFVAKAVDVATSELIAVATPGEVTEVELQRAKNSTISSVLMNLESRVIVAEDIGRQLLTYGCRKPIDYFLQCMEEITLNDITTFARKMLSSQPTMVSWGDVGKVPPYEFVCKRFH</sequence>
<dbReference type="SUPFAM" id="SSF63411">
    <property type="entry name" value="LuxS/MPP-like metallohydrolase"/>
    <property type="match status" value="3"/>
</dbReference>
<reference evidence="6 7" key="2">
    <citation type="submission" date="2024-10" db="EMBL/GenBank/DDBJ databases">
        <authorList>
            <person name="Ryan C."/>
        </authorList>
    </citation>
    <scope>NUCLEOTIDE SEQUENCE [LARGE SCALE GENOMIC DNA]</scope>
</reference>
<evidence type="ECO:0000256" key="3">
    <source>
        <dbReference type="SAM" id="MobiDB-lite"/>
    </source>
</evidence>
<gene>
    <name evidence="6" type="ORF">URODEC1_LOCUS35427</name>
</gene>
<evidence type="ECO:0000256" key="2">
    <source>
        <dbReference type="ARBA" id="ARBA00007261"/>
    </source>
</evidence>
<dbReference type="AlphaFoldDB" id="A0ABC8YJN6"/>
<dbReference type="PANTHER" id="PTHR11851:SF49">
    <property type="entry name" value="MITOCHONDRIAL-PROCESSING PEPTIDASE SUBUNIT ALPHA"/>
    <property type="match status" value="1"/>
</dbReference>
<feature type="domain" description="Peptidase M16 N-terminal" evidence="4">
    <location>
        <begin position="81"/>
        <end position="226"/>
    </location>
</feature>
<evidence type="ECO:0008006" key="8">
    <source>
        <dbReference type="Google" id="ProtNLM"/>
    </source>
</evidence>
<feature type="region of interest" description="Disordered" evidence="3">
    <location>
        <begin position="35"/>
        <end position="67"/>
    </location>
</feature>
<dbReference type="InterPro" id="IPR011765">
    <property type="entry name" value="Pept_M16_N"/>
</dbReference>
<evidence type="ECO:0000313" key="7">
    <source>
        <dbReference type="Proteomes" id="UP001497457"/>
    </source>
</evidence>
<comment type="function">
    <text evidence="1">Substrate recognition and binding subunit of the essential mitochondrial processing protease (MPP), which cleaves the mitochondrial sequence off newly imported precursors proteins.</text>
</comment>
<dbReference type="Gene3D" id="3.30.830.10">
    <property type="entry name" value="Metalloenzyme, LuxS/M16 peptidase-like"/>
    <property type="match status" value="3"/>
</dbReference>
<dbReference type="EMBL" id="OZ075127">
    <property type="protein sequence ID" value="CAL4945384.1"/>
    <property type="molecule type" value="Genomic_DNA"/>
</dbReference>
<dbReference type="InterPro" id="IPR011249">
    <property type="entry name" value="Metalloenz_LuxS/M16"/>
</dbReference>
<evidence type="ECO:0000256" key="1">
    <source>
        <dbReference type="ARBA" id="ARBA00002123"/>
    </source>
</evidence>
<reference evidence="7" key="1">
    <citation type="submission" date="2024-06" db="EMBL/GenBank/DDBJ databases">
        <authorList>
            <person name="Ryan C."/>
        </authorList>
    </citation>
    <scope>NUCLEOTIDE SEQUENCE [LARGE SCALE GENOMIC DNA]</scope>
</reference>
<keyword evidence="7" id="KW-1185">Reference proteome</keyword>
<dbReference type="Proteomes" id="UP001497457">
    <property type="component" value="Chromosome 17b"/>
</dbReference>
<dbReference type="InterPro" id="IPR007863">
    <property type="entry name" value="Peptidase_M16_C"/>
</dbReference>
<evidence type="ECO:0000259" key="5">
    <source>
        <dbReference type="Pfam" id="PF05193"/>
    </source>
</evidence>
<comment type="similarity">
    <text evidence="2">Belongs to the peptidase M16 family.</text>
</comment>
<dbReference type="FunFam" id="3.30.830.10:FF:000134">
    <property type="entry name" value="Putative mitochondrial-processing peptidase subunit alpha-2 chloroplastic/mitochondrial"/>
    <property type="match status" value="1"/>
</dbReference>
<name>A0ABC8YJN6_9POAL</name>
<accession>A0ABC8YJN6</accession>
<dbReference type="Pfam" id="PF05193">
    <property type="entry name" value="Peptidase_M16_C"/>
    <property type="match status" value="1"/>
</dbReference>
<proteinExistence type="inferred from homology"/>
<protein>
    <recommendedName>
        <fullName evidence="8">Mitochondrial-processing peptidase subunit alpha</fullName>
    </recommendedName>
</protein>
<feature type="domain" description="Peptidase M16 C-terminal" evidence="5">
    <location>
        <begin position="365"/>
        <end position="541"/>
    </location>
</feature>
<dbReference type="InterPro" id="IPR050361">
    <property type="entry name" value="MPP/UQCRC_Complex"/>
</dbReference>
<organism evidence="6 7">
    <name type="scientific">Urochloa decumbens</name>
    <dbReference type="NCBI Taxonomy" id="240449"/>
    <lineage>
        <taxon>Eukaryota</taxon>
        <taxon>Viridiplantae</taxon>
        <taxon>Streptophyta</taxon>
        <taxon>Embryophyta</taxon>
        <taxon>Tracheophyta</taxon>
        <taxon>Spermatophyta</taxon>
        <taxon>Magnoliopsida</taxon>
        <taxon>Liliopsida</taxon>
        <taxon>Poales</taxon>
        <taxon>Poaceae</taxon>
        <taxon>PACMAD clade</taxon>
        <taxon>Panicoideae</taxon>
        <taxon>Panicodae</taxon>
        <taxon>Paniceae</taxon>
        <taxon>Melinidinae</taxon>
        <taxon>Urochloa</taxon>
    </lineage>
</organism>
<evidence type="ECO:0000313" key="6">
    <source>
        <dbReference type="EMBL" id="CAL4945384.1"/>
    </source>
</evidence>
<evidence type="ECO:0000259" key="4">
    <source>
        <dbReference type="Pfam" id="PF00675"/>
    </source>
</evidence>
<dbReference type="FunFam" id="3.30.830.10:FF:000022">
    <property type="entry name" value="mitochondrial-processing peptidase subunit alpha"/>
    <property type="match status" value="1"/>
</dbReference>
<feature type="compositionally biased region" description="Low complexity" evidence="3">
    <location>
        <begin position="35"/>
        <end position="56"/>
    </location>
</feature>